<dbReference type="AlphaFoldDB" id="A0A6B0TT88"/>
<comment type="caution">
    <text evidence="3">The sequence shown here is derived from an EMBL/GenBank/DDBJ whole genome shotgun (WGS) entry which is preliminary data.</text>
</comment>
<evidence type="ECO:0000259" key="2">
    <source>
        <dbReference type="Pfam" id="PF00535"/>
    </source>
</evidence>
<comment type="similarity">
    <text evidence="1">Belongs to the glycosyltransferase 2 family. WaaE/KdtX subfamily.</text>
</comment>
<dbReference type="InterPro" id="IPR001173">
    <property type="entry name" value="Glyco_trans_2-like"/>
</dbReference>
<dbReference type="Proteomes" id="UP000436016">
    <property type="component" value="Unassembled WGS sequence"/>
</dbReference>
<protein>
    <submittedName>
        <fullName evidence="3">Glycosyltransferase</fullName>
    </submittedName>
</protein>
<dbReference type="Gene3D" id="3.90.550.10">
    <property type="entry name" value="Spore Coat Polysaccharide Biosynthesis Protein SpsA, Chain A"/>
    <property type="match status" value="1"/>
</dbReference>
<dbReference type="GO" id="GO:0016740">
    <property type="term" value="F:transferase activity"/>
    <property type="evidence" value="ECO:0007669"/>
    <property type="project" value="UniProtKB-KW"/>
</dbReference>
<dbReference type="PANTHER" id="PTHR43630">
    <property type="entry name" value="POLY-BETA-1,6-N-ACETYL-D-GLUCOSAMINE SYNTHASE"/>
    <property type="match status" value="1"/>
</dbReference>
<keyword evidence="4" id="KW-1185">Reference proteome</keyword>
<accession>A0A6B0TT88</accession>
<dbReference type="PANTHER" id="PTHR43630:SF2">
    <property type="entry name" value="GLYCOSYLTRANSFERASE"/>
    <property type="match status" value="1"/>
</dbReference>
<feature type="domain" description="Glycosyltransferase 2-like" evidence="2">
    <location>
        <begin position="15"/>
        <end position="115"/>
    </location>
</feature>
<keyword evidence="3" id="KW-0808">Transferase</keyword>
<evidence type="ECO:0000256" key="1">
    <source>
        <dbReference type="ARBA" id="ARBA00038494"/>
    </source>
</evidence>
<proteinExistence type="inferred from homology"/>
<evidence type="ECO:0000313" key="3">
    <source>
        <dbReference type="EMBL" id="MXU65015.1"/>
    </source>
</evidence>
<evidence type="ECO:0000313" key="4">
    <source>
        <dbReference type="Proteomes" id="UP000436016"/>
    </source>
</evidence>
<sequence>MRSEGHNKGERLPITVVILTKNEEKTVCDAIASVLDDFAEVVVLDSFSTDRTEECARSAGANVVKNEFKGYASQRNFALREMPRATDWVFFLDADERISKELTAELRRDFLRLSETCRLLYVRRKDMFEGRWIKRSSGYPTWFGRLCHAPSVTVRREINEEFHCQGATERLKEHLLHFPFQRGLSHWLERHNSYSSLEAATKVEGEKADVRLLFTGDPGLRRRGLKQIYMRLPFRPLVGFLYLYVFKGGFLDGRPGLRYALLRAFYELMISIKLDEIRAAKIRDVSIKKDRR</sequence>
<gene>
    <name evidence="3" type="ORF">GSH16_06125</name>
</gene>
<dbReference type="SUPFAM" id="SSF53448">
    <property type="entry name" value="Nucleotide-diphospho-sugar transferases"/>
    <property type="match status" value="1"/>
</dbReference>
<dbReference type="InterPro" id="IPR029044">
    <property type="entry name" value="Nucleotide-diphossugar_trans"/>
</dbReference>
<reference evidence="3 4" key="1">
    <citation type="submission" date="2019-12" db="EMBL/GenBank/DDBJ databases">
        <title>Strain KN286 was isolated from seawater, which was collected from Caroline Seamount in the tropical western Pacific.</title>
        <authorList>
            <person name="Wang Q."/>
        </authorList>
    </citation>
    <scope>NUCLEOTIDE SEQUENCE [LARGE SCALE GENOMIC DNA]</scope>
    <source>
        <strain evidence="3 4">KN286</strain>
    </source>
</reference>
<dbReference type="EMBL" id="WUWG01000002">
    <property type="protein sequence ID" value="MXU65015.1"/>
    <property type="molecule type" value="Genomic_DNA"/>
</dbReference>
<dbReference type="RefSeq" id="WP_160853103.1">
    <property type="nucleotide sequence ID" value="NZ_WUWG01000002.1"/>
</dbReference>
<name>A0A6B0TT88_9RHOB</name>
<dbReference type="Pfam" id="PF00535">
    <property type="entry name" value="Glycos_transf_2"/>
    <property type="match status" value="1"/>
</dbReference>
<organism evidence="3 4">
    <name type="scientific">Oceanomicrobium pacificus</name>
    <dbReference type="NCBI Taxonomy" id="2692916"/>
    <lineage>
        <taxon>Bacteria</taxon>
        <taxon>Pseudomonadati</taxon>
        <taxon>Pseudomonadota</taxon>
        <taxon>Alphaproteobacteria</taxon>
        <taxon>Rhodobacterales</taxon>
        <taxon>Paracoccaceae</taxon>
        <taxon>Oceanomicrobium</taxon>
    </lineage>
</organism>
<dbReference type="CDD" id="cd02511">
    <property type="entry name" value="Beta4Glucosyltransferase"/>
    <property type="match status" value="1"/>
</dbReference>